<feature type="domain" description="UspA" evidence="2">
    <location>
        <begin position="42"/>
        <end position="173"/>
    </location>
</feature>
<gene>
    <name evidence="3" type="ORF">ABM479_26160</name>
</gene>
<dbReference type="AlphaFoldDB" id="A0AAU7RZ44"/>
<dbReference type="EMBL" id="CP157961">
    <property type="protein sequence ID" value="XBT95423.1"/>
    <property type="molecule type" value="Genomic_DNA"/>
</dbReference>
<comment type="similarity">
    <text evidence="1">Belongs to the universal stress protein A family.</text>
</comment>
<dbReference type="PRINTS" id="PR01438">
    <property type="entry name" value="UNVRSLSTRESS"/>
</dbReference>
<dbReference type="Pfam" id="PF00582">
    <property type="entry name" value="Usp"/>
    <property type="match status" value="1"/>
</dbReference>
<dbReference type="PANTHER" id="PTHR46268:SF6">
    <property type="entry name" value="UNIVERSAL STRESS PROTEIN UP12"/>
    <property type="match status" value="1"/>
</dbReference>
<protein>
    <submittedName>
        <fullName evidence="3">Universal stress protein</fullName>
    </submittedName>
</protein>
<proteinExistence type="inferred from homology"/>
<dbReference type="PANTHER" id="PTHR46268">
    <property type="entry name" value="STRESS RESPONSE PROTEIN NHAX"/>
    <property type="match status" value="1"/>
</dbReference>
<dbReference type="InterPro" id="IPR006015">
    <property type="entry name" value="Universal_stress_UspA"/>
</dbReference>
<dbReference type="SUPFAM" id="SSF52402">
    <property type="entry name" value="Adenine nucleotide alpha hydrolases-like"/>
    <property type="match status" value="1"/>
</dbReference>
<name>A0AAU7RZ44_9HYPH</name>
<dbReference type="RefSeq" id="WP_349959660.1">
    <property type="nucleotide sequence ID" value="NZ_CP157961.1"/>
</dbReference>
<evidence type="ECO:0000256" key="1">
    <source>
        <dbReference type="ARBA" id="ARBA00008791"/>
    </source>
</evidence>
<geneLocation type="plasmid" evidence="3">
    <name>unnamed1</name>
</geneLocation>
<keyword evidence="3" id="KW-0614">Plasmid</keyword>
<evidence type="ECO:0000313" key="3">
    <source>
        <dbReference type="EMBL" id="XBT95423.1"/>
    </source>
</evidence>
<organism evidence="3">
    <name type="scientific">Rhizobium sp. ZPR3</name>
    <dbReference type="NCBI Taxonomy" id="3158967"/>
    <lineage>
        <taxon>Bacteria</taxon>
        <taxon>Pseudomonadati</taxon>
        <taxon>Pseudomonadota</taxon>
        <taxon>Alphaproteobacteria</taxon>
        <taxon>Hyphomicrobiales</taxon>
        <taxon>Rhizobiaceae</taxon>
        <taxon>Rhizobium/Agrobacterium group</taxon>
        <taxon>Rhizobium</taxon>
    </lineage>
</organism>
<dbReference type="InterPro" id="IPR006016">
    <property type="entry name" value="UspA"/>
</dbReference>
<evidence type="ECO:0000259" key="2">
    <source>
        <dbReference type="Pfam" id="PF00582"/>
    </source>
</evidence>
<dbReference type="InterPro" id="IPR014729">
    <property type="entry name" value="Rossmann-like_a/b/a_fold"/>
</dbReference>
<accession>A0AAU7RZ44</accession>
<dbReference type="Gene3D" id="3.40.50.620">
    <property type="entry name" value="HUPs"/>
    <property type="match status" value="1"/>
</dbReference>
<reference evidence="3" key="1">
    <citation type="submission" date="2024-06" db="EMBL/GenBank/DDBJ databases">
        <authorList>
            <person name="Li T."/>
            <person name="Gao R."/>
        </authorList>
    </citation>
    <scope>NUCLEOTIDE SEQUENCE</scope>
    <source>
        <strain evidence="3">ZPR3</strain>
        <plasmid evidence="3">unnamed1</plasmid>
    </source>
</reference>
<dbReference type="CDD" id="cd00293">
    <property type="entry name" value="USP-like"/>
    <property type="match status" value="1"/>
</dbReference>
<sequence length="193" mass="21252">MTDATIIDVLDTRLLVRTSLTGQIASDAEELLRTEAFWENAMYDRIICAIGLGSRERAERLLRTSQALLSPGGELTVAHVIERFPSGRESPDDWAVSVITEAEEKLDALCRRLGITASVDVRMGTASKTLLTVAQEKKADLIILATHTSDIIDRIFGSTVEYVIRHAECSVLVERADKTHDDTTKRAATAKKV</sequence>